<dbReference type="Proteomes" id="UP000029995">
    <property type="component" value="Unassembled WGS sequence"/>
</dbReference>
<dbReference type="AlphaFoldDB" id="A0A0A0DB69"/>
<dbReference type="PANTHER" id="PTHR23289">
    <property type="entry name" value="CYTOCHROME C OXIDASE ASSEMBLY PROTEIN COX15"/>
    <property type="match status" value="1"/>
</dbReference>
<dbReference type="InterPro" id="IPR023754">
    <property type="entry name" value="HemeA_Synthase_type2"/>
</dbReference>
<dbReference type="GO" id="GO:0006784">
    <property type="term" value="P:heme A biosynthetic process"/>
    <property type="evidence" value="ECO:0007669"/>
    <property type="project" value="UniProtKB-UniRule"/>
</dbReference>
<gene>
    <name evidence="12" type="primary">ctaA</name>
    <name evidence="13" type="ORF">P409_01465</name>
</gene>
<dbReference type="Pfam" id="PF02628">
    <property type="entry name" value="COX15-CtaA"/>
    <property type="match status" value="1"/>
</dbReference>
<comment type="subcellular location">
    <subcellularLocation>
        <location evidence="12">Cell membrane</location>
        <topology evidence="12">Multi-pass membrane protein</topology>
    </subcellularLocation>
    <subcellularLocation>
        <location evidence="2">Membrane</location>
        <topology evidence="2">Multi-pass membrane protein</topology>
    </subcellularLocation>
</comment>
<comment type="cofactor">
    <cofactor evidence="1 12">
        <name>heme b</name>
        <dbReference type="ChEBI" id="CHEBI:60344"/>
    </cofactor>
</comment>
<evidence type="ECO:0000256" key="6">
    <source>
        <dbReference type="ARBA" id="ARBA00023002"/>
    </source>
</evidence>
<evidence type="ECO:0000256" key="4">
    <source>
        <dbReference type="ARBA" id="ARBA00022723"/>
    </source>
</evidence>
<feature type="transmembrane region" description="Helical" evidence="12">
    <location>
        <begin position="269"/>
        <end position="287"/>
    </location>
</feature>
<dbReference type="HAMAP" id="MF_01665">
    <property type="entry name" value="HemeA_synth_type2"/>
    <property type="match status" value="1"/>
</dbReference>
<evidence type="ECO:0000256" key="12">
    <source>
        <dbReference type="HAMAP-Rule" id="MF_01665"/>
    </source>
</evidence>
<feature type="transmembrane region" description="Helical" evidence="12">
    <location>
        <begin position="209"/>
        <end position="229"/>
    </location>
</feature>
<dbReference type="EMBL" id="JANX01000005">
    <property type="protein sequence ID" value="KGM35936.1"/>
    <property type="molecule type" value="Genomic_DNA"/>
</dbReference>
<sequence>MQSTPAAAALRPPAAAPAMRPVAAWLFLSAAMVFAAAVIGAITRLTESGLSIVEWAPITGTLPPLSDQAWADAFAAYKATPQYRYMNAGMSLEAFQHIFFWEWLHRFWDRLTGLVFAVGLAWFAWRRALGWPLGLRLLGLLVLGGAQGVLGWVMVASGLNERPSVSHYLLAAHLGLAVLLYALILWAAYGLTLQRRGDFAGAPALRRHASIAIACVAVTMCWGAFVAGLDAGQVYNTFPLMDGRLLPPESFSIIPAWLNWFDNTALVQFTHRWLAIGTALVVLALAFRCSRTPVVGWGHLVGLMVVVQLCLGISTLLTKVPVWLGAMHQAGALLLLALLLALRFVSRPIPASQPR</sequence>
<dbReference type="GO" id="GO:0120547">
    <property type="term" value="F:heme A synthase activity"/>
    <property type="evidence" value="ECO:0007669"/>
    <property type="project" value="UniProtKB-EC"/>
</dbReference>
<reference evidence="13 14" key="1">
    <citation type="submission" date="2014-01" db="EMBL/GenBank/DDBJ databases">
        <title>Genome sequence determination for a cystic fibrosis isolate, Inquilinus limosus.</title>
        <authorList>
            <person name="Pino M."/>
            <person name="Di Conza J."/>
            <person name="Gutkind G."/>
        </authorList>
    </citation>
    <scope>NUCLEOTIDE SEQUENCE [LARGE SCALE GENOMIC DNA]</scope>
    <source>
        <strain evidence="13 14">MP06</strain>
    </source>
</reference>
<evidence type="ECO:0000256" key="11">
    <source>
        <dbReference type="ARBA" id="ARBA00048044"/>
    </source>
</evidence>
<dbReference type="PANTHER" id="PTHR23289:SF2">
    <property type="entry name" value="CYTOCHROME C OXIDASE ASSEMBLY PROTEIN COX15 HOMOLOG"/>
    <property type="match status" value="1"/>
</dbReference>
<evidence type="ECO:0000256" key="8">
    <source>
        <dbReference type="ARBA" id="ARBA00023133"/>
    </source>
</evidence>
<comment type="subunit">
    <text evidence="12">Interacts with CtaB.</text>
</comment>
<comment type="similarity">
    <text evidence="12">Belongs to the COX15/CtaA family. Type 2 subfamily.</text>
</comment>
<dbReference type="GO" id="GO:0005886">
    <property type="term" value="C:plasma membrane"/>
    <property type="evidence" value="ECO:0007669"/>
    <property type="project" value="UniProtKB-SubCell"/>
</dbReference>
<dbReference type="GO" id="GO:0046872">
    <property type="term" value="F:metal ion binding"/>
    <property type="evidence" value="ECO:0007669"/>
    <property type="project" value="UniProtKB-KW"/>
</dbReference>
<comment type="caution">
    <text evidence="13">The sequence shown here is derived from an EMBL/GenBank/DDBJ whole genome shotgun (WGS) entry which is preliminary data.</text>
</comment>
<evidence type="ECO:0000256" key="7">
    <source>
        <dbReference type="ARBA" id="ARBA00023004"/>
    </source>
</evidence>
<dbReference type="GO" id="GO:0016653">
    <property type="term" value="F:oxidoreductase activity, acting on NAD(P)H, heme protein as acceptor"/>
    <property type="evidence" value="ECO:0007669"/>
    <property type="project" value="TreeGrafter"/>
</dbReference>
<comment type="pathway">
    <text evidence="10 12">Porphyrin-containing compound metabolism; heme A biosynthesis; heme A from heme O: step 1/1.</text>
</comment>
<keyword evidence="7 12" id="KW-0408">Iron</keyword>
<feature type="transmembrane region" description="Helical" evidence="12">
    <location>
        <begin position="21"/>
        <end position="42"/>
    </location>
</feature>
<accession>A0A0A0DB69</accession>
<keyword evidence="9 12" id="KW-0472">Membrane</keyword>
<comment type="catalytic activity">
    <reaction evidence="11">
        <text>Fe(II)-heme o + 2 A + H2O = Fe(II)-heme a + 2 AH2</text>
        <dbReference type="Rhea" id="RHEA:63388"/>
        <dbReference type="ChEBI" id="CHEBI:13193"/>
        <dbReference type="ChEBI" id="CHEBI:15377"/>
        <dbReference type="ChEBI" id="CHEBI:17499"/>
        <dbReference type="ChEBI" id="CHEBI:60530"/>
        <dbReference type="ChEBI" id="CHEBI:61715"/>
        <dbReference type="EC" id="1.17.99.9"/>
    </reaction>
    <physiologicalReaction direction="left-to-right" evidence="11">
        <dbReference type="Rhea" id="RHEA:63389"/>
    </physiologicalReaction>
</comment>
<evidence type="ECO:0000256" key="9">
    <source>
        <dbReference type="ARBA" id="ARBA00023136"/>
    </source>
</evidence>
<keyword evidence="8 12" id="KW-0350">Heme biosynthesis</keyword>
<evidence type="ECO:0000313" key="14">
    <source>
        <dbReference type="Proteomes" id="UP000029995"/>
    </source>
</evidence>
<keyword evidence="5 12" id="KW-1133">Transmembrane helix</keyword>
<evidence type="ECO:0000256" key="3">
    <source>
        <dbReference type="ARBA" id="ARBA00022692"/>
    </source>
</evidence>
<organism evidence="13 14">
    <name type="scientific">Inquilinus limosus MP06</name>
    <dbReference type="NCBI Taxonomy" id="1398085"/>
    <lineage>
        <taxon>Bacteria</taxon>
        <taxon>Pseudomonadati</taxon>
        <taxon>Pseudomonadota</taxon>
        <taxon>Alphaproteobacteria</taxon>
        <taxon>Rhodospirillales</taxon>
        <taxon>Rhodospirillaceae</taxon>
        <taxon>Inquilinus</taxon>
    </lineage>
</organism>
<dbReference type="RefSeq" id="WP_034831078.1">
    <property type="nucleotide sequence ID" value="NZ_JANX01000005.1"/>
</dbReference>
<evidence type="ECO:0000256" key="10">
    <source>
        <dbReference type="ARBA" id="ARBA00044501"/>
    </source>
</evidence>
<comment type="function">
    <text evidence="12">Catalyzes the conversion of heme O to heme A by two successive hydroxylations of the methyl group at C8. The first hydroxylation forms heme I, the second hydroxylation results in an unstable dihydroxymethyl group, which spontaneously dehydrates, resulting in the formyl group of heme A.</text>
</comment>
<keyword evidence="3 12" id="KW-0812">Transmembrane</keyword>
<dbReference type="EC" id="1.17.99.9" evidence="12"/>
<feature type="transmembrane region" description="Helical" evidence="12">
    <location>
        <begin position="137"/>
        <end position="156"/>
    </location>
</feature>
<feature type="binding site" description="axial binding residue" evidence="12">
    <location>
        <position position="271"/>
    </location>
    <ligand>
        <name>heme</name>
        <dbReference type="ChEBI" id="CHEBI:30413"/>
    </ligand>
    <ligandPart>
        <name>Fe</name>
        <dbReference type="ChEBI" id="CHEBI:18248"/>
    </ligandPart>
</feature>
<name>A0A0A0DB69_9PROT</name>
<evidence type="ECO:0000256" key="2">
    <source>
        <dbReference type="ARBA" id="ARBA00004141"/>
    </source>
</evidence>
<protein>
    <recommendedName>
        <fullName evidence="12">Heme A synthase</fullName>
        <shortName evidence="12">HAS</shortName>
        <ecNumber evidence="12">1.17.99.9</ecNumber>
    </recommendedName>
    <alternativeName>
        <fullName evidence="12">Cytochrome aa3-controlling protein</fullName>
    </alternativeName>
</protein>
<dbReference type="OrthoDB" id="9793156at2"/>
<keyword evidence="6 12" id="KW-0560">Oxidoreductase</keyword>
<feature type="transmembrane region" description="Helical" evidence="12">
    <location>
        <begin position="168"/>
        <end position="189"/>
    </location>
</feature>
<feature type="transmembrane region" description="Helical" evidence="12">
    <location>
        <begin position="107"/>
        <end position="125"/>
    </location>
</feature>
<feature type="binding site" description="axial binding residue" evidence="12">
    <location>
        <position position="328"/>
    </location>
    <ligand>
        <name>heme</name>
        <dbReference type="ChEBI" id="CHEBI:30413"/>
    </ligand>
    <ligandPart>
        <name>Fe</name>
        <dbReference type="ChEBI" id="CHEBI:18248"/>
    </ligandPart>
</feature>
<keyword evidence="12" id="KW-1003">Cell membrane</keyword>
<feature type="transmembrane region" description="Helical" evidence="12">
    <location>
        <begin position="294"/>
        <end position="317"/>
    </location>
</feature>
<evidence type="ECO:0000256" key="5">
    <source>
        <dbReference type="ARBA" id="ARBA00022989"/>
    </source>
</evidence>
<evidence type="ECO:0000313" key="13">
    <source>
        <dbReference type="EMBL" id="KGM35936.1"/>
    </source>
</evidence>
<proteinExistence type="inferred from homology"/>
<dbReference type="UniPathway" id="UPA00269">
    <property type="reaction ID" value="UER00713"/>
</dbReference>
<feature type="transmembrane region" description="Helical" evidence="12">
    <location>
        <begin position="323"/>
        <end position="345"/>
    </location>
</feature>
<evidence type="ECO:0000256" key="1">
    <source>
        <dbReference type="ARBA" id="ARBA00001970"/>
    </source>
</evidence>
<keyword evidence="4 12" id="KW-0479">Metal-binding</keyword>
<dbReference type="InterPro" id="IPR003780">
    <property type="entry name" value="COX15/CtaA_fam"/>
</dbReference>